<evidence type="ECO:0000313" key="2">
    <source>
        <dbReference type="EnsemblPlants" id="Pp3c8_11250V3.1"/>
    </source>
</evidence>
<keyword evidence="3" id="KW-1185">Reference proteome</keyword>
<dbReference type="Gramene" id="Pp3c8_11250V3.1">
    <property type="protein sequence ID" value="Pp3c8_11250V3.1"/>
    <property type="gene ID" value="Pp3c8_11250"/>
</dbReference>
<dbReference type="InParanoid" id="A0A2K1K6T0"/>
<sequence>MVTPRASGITESIQYHFNMVSELSLVGLYLSEHLSASGQTQKSQSQPCSSPPQSFHHPSRHCKIHYMKGLWHYVKEEPPPAERQSSEEKSNRQNTLGSMKEFLRSIKDLVDKLTQAEVDWTDCVVTLVLNAQPQQYSRYVRSLMTQKRPLILRELEPFLLGKESRLCMAQFN</sequence>
<dbReference type="AlphaFoldDB" id="A0A2K1K6T0"/>
<reference evidence="1 3" key="1">
    <citation type="journal article" date="2008" name="Science">
        <title>The Physcomitrella genome reveals evolutionary insights into the conquest of land by plants.</title>
        <authorList>
            <person name="Rensing S."/>
            <person name="Lang D."/>
            <person name="Zimmer A."/>
            <person name="Terry A."/>
            <person name="Salamov A."/>
            <person name="Shapiro H."/>
            <person name="Nishiyama T."/>
            <person name="Perroud P.-F."/>
            <person name="Lindquist E."/>
            <person name="Kamisugi Y."/>
            <person name="Tanahashi T."/>
            <person name="Sakakibara K."/>
            <person name="Fujita T."/>
            <person name="Oishi K."/>
            <person name="Shin-I T."/>
            <person name="Kuroki Y."/>
            <person name="Toyoda A."/>
            <person name="Suzuki Y."/>
            <person name="Hashimoto A."/>
            <person name="Yamaguchi K."/>
            <person name="Sugano A."/>
            <person name="Kohara Y."/>
            <person name="Fujiyama A."/>
            <person name="Anterola A."/>
            <person name="Aoki S."/>
            <person name="Ashton N."/>
            <person name="Barbazuk W.B."/>
            <person name="Barker E."/>
            <person name="Bennetzen J."/>
            <person name="Bezanilla M."/>
            <person name="Blankenship R."/>
            <person name="Cho S.H."/>
            <person name="Dutcher S."/>
            <person name="Estelle M."/>
            <person name="Fawcett J.A."/>
            <person name="Gundlach H."/>
            <person name="Hanada K."/>
            <person name="Heyl A."/>
            <person name="Hicks K.A."/>
            <person name="Hugh J."/>
            <person name="Lohr M."/>
            <person name="Mayer K."/>
            <person name="Melkozernov A."/>
            <person name="Murata T."/>
            <person name="Nelson D."/>
            <person name="Pils B."/>
            <person name="Prigge M."/>
            <person name="Reiss B."/>
            <person name="Renner T."/>
            <person name="Rombauts S."/>
            <person name="Rushton P."/>
            <person name="Sanderfoot A."/>
            <person name="Schween G."/>
            <person name="Shiu S.-H."/>
            <person name="Stueber K."/>
            <person name="Theodoulou F.L."/>
            <person name="Tu H."/>
            <person name="Van de Peer Y."/>
            <person name="Verrier P.J."/>
            <person name="Waters E."/>
            <person name="Wood A."/>
            <person name="Yang L."/>
            <person name="Cove D."/>
            <person name="Cuming A."/>
            <person name="Hasebe M."/>
            <person name="Lucas S."/>
            <person name="Mishler D.B."/>
            <person name="Reski R."/>
            <person name="Grigoriev I."/>
            <person name="Quatrano R.S."/>
            <person name="Boore J.L."/>
        </authorList>
    </citation>
    <scope>NUCLEOTIDE SEQUENCE [LARGE SCALE GENOMIC DNA]</scope>
    <source>
        <strain evidence="2 3">cv. Gransden 2004</strain>
    </source>
</reference>
<protein>
    <submittedName>
        <fullName evidence="1 2">Uncharacterized protein</fullName>
    </submittedName>
</protein>
<dbReference type="PaxDb" id="3218-PP1S62_44V6.1"/>
<reference evidence="2" key="3">
    <citation type="submission" date="2020-12" db="UniProtKB">
        <authorList>
            <consortium name="EnsemblPlants"/>
        </authorList>
    </citation>
    <scope>IDENTIFICATION</scope>
</reference>
<name>A0A2K1K6T0_PHYPA</name>
<evidence type="ECO:0000313" key="1">
    <source>
        <dbReference type="EMBL" id="PNR49482.1"/>
    </source>
</evidence>
<dbReference type="EnsemblPlants" id="Pp3c8_11250V3.1">
    <property type="protein sequence ID" value="Pp3c8_11250V3.1"/>
    <property type="gene ID" value="Pp3c8_11250"/>
</dbReference>
<proteinExistence type="predicted"/>
<accession>A0A2K1K6T0</accession>
<reference evidence="1 3" key="2">
    <citation type="journal article" date="2018" name="Plant J.">
        <title>The Physcomitrella patens chromosome-scale assembly reveals moss genome structure and evolution.</title>
        <authorList>
            <person name="Lang D."/>
            <person name="Ullrich K.K."/>
            <person name="Murat F."/>
            <person name="Fuchs J."/>
            <person name="Jenkins J."/>
            <person name="Haas F.B."/>
            <person name="Piednoel M."/>
            <person name="Gundlach H."/>
            <person name="Van Bel M."/>
            <person name="Meyberg R."/>
            <person name="Vives C."/>
            <person name="Morata J."/>
            <person name="Symeonidi A."/>
            <person name="Hiss M."/>
            <person name="Muchero W."/>
            <person name="Kamisugi Y."/>
            <person name="Saleh O."/>
            <person name="Blanc G."/>
            <person name="Decker E.L."/>
            <person name="van Gessel N."/>
            <person name="Grimwood J."/>
            <person name="Hayes R.D."/>
            <person name="Graham S.W."/>
            <person name="Gunter L.E."/>
            <person name="McDaniel S.F."/>
            <person name="Hoernstein S.N.W."/>
            <person name="Larsson A."/>
            <person name="Li F.W."/>
            <person name="Perroud P.F."/>
            <person name="Phillips J."/>
            <person name="Ranjan P."/>
            <person name="Rokshar D.S."/>
            <person name="Rothfels C.J."/>
            <person name="Schneider L."/>
            <person name="Shu S."/>
            <person name="Stevenson D.W."/>
            <person name="Thummler F."/>
            <person name="Tillich M."/>
            <person name="Villarreal Aguilar J.C."/>
            <person name="Widiez T."/>
            <person name="Wong G.K."/>
            <person name="Wymore A."/>
            <person name="Zhang Y."/>
            <person name="Zimmer A.D."/>
            <person name="Quatrano R.S."/>
            <person name="Mayer K.F.X."/>
            <person name="Goodstein D."/>
            <person name="Casacuberta J.M."/>
            <person name="Vandepoele K."/>
            <person name="Reski R."/>
            <person name="Cuming A.C."/>
            <person name="Tuskan G.A."/>
            <person name="Maumus F."/>
            <person name="Salse J."/>
            <person name="Schmutz J."/>
            <person name="Rensing S.A."/>
        </authorList>
    </citation>
    <scope>NUCLEOTIDE SEQUENCE [LARGE SCALE GENOMIC DNA]</scope>
    <source>
        <strain evidence="2 3">cv. Gransden 2004</strain>
    </source>
</reference>
<gene>
    <name evidence="1" type="ORF">PHYPA_011378</name>
</gene>
<dbReference type="EMBL" id="ABEU02000008">
    <property type="protein sequence ID" value="PNR49482.1"/>
    <property type="molecule type" value="Genomic_DNA"/>
</dbReference>
<dbReference type="Proteomes" id="UP000006727">
    <property type="component" value="Chromosome 8"/>
</dbReference>
<organism evidence="1">
    <name type="scientific">Physcomitrium patens</name>
    <name type="common">Spreading-leaved earth moss</name>
    <name type="synonym">Physcomitrella patens</name>
    <dbReference type="NCBI Taxonomy" id="3218"/>
    <lineage>
        <taxon>Eukaryota</taxon>
        <taxon>Viridiplantae</taxon>
        <taxon>Streptophyta</taxon>
        <taxon>Embryophyta</taxon>
        <taxon>Bryophyta</taxon>
        <taxon>Bryophytina</taxon>
        <taxon>Bryopsida</taxon>
        <taxon>Funariidae</taxon>
        <taxon>Funariales</taxon>
        <taxon>Funariaceae</taxon>
        <taxon>Physcomitrium</taxon>
    </lineage>
</organism>
<evidence type="ECO:0000313" key="3">
    <source>
        <dbReference type="Proteomes" id="UP000006727"/>
    </source>
</evidence>